<reference evidence="2" key="1">
    <citation type="submission" date="2016-10" db="EMBL/GenBank/DDBJ databases">
        <authorList>
            <person name="Varghese N."/>
            <person name="Submissions S."/>
        </authorList>
    </citation>
    <scope>NUCLEOTIDE SEQUENCE [LARGE SCALE GENOMIC DNA]</scope>
    <source>
        <strain evidence="2">930I</strain>
    </source>
</reference>
<protein>
    <submittedName>
        <fullName evidence="1">Uncharacterized protein</fullName>
    </submittedName>
</protein>
<dbReference type="EMBL" id="FNCV01000004">
    <property type="protein sequence ID" value="SDH06484.1"/>
    <property type="molecule type" value="Genomic_DNA"/>
</dbReference>
<organism evidence="1 2">
    <name type="scientific">Roseospirillum parvum</name>
    <dbReference type="NCBI Taxonomy" id="83401"/>
    <lineage>
        <taxon>Bacteria</taxon>
        <taxon>Pseudomonadati</taxon>
        <taxon>Pseudomonadota</taxon>
        <taxon>Alphaproteobacteria</taxon>
        <taxon>Rhodospirillales</taxon>
        <taxon>Rhodospirillaceae</taxon>
        <taxon>Roseospirillum</taxon>
    </lineage>
</organism>
<dbReference type="InterPro" id="IPR006311">
    <property type="entry name" value="TAT_signal"/>
</dbReference>
<keyword evidence="2" id="KW-1185">Reference proteome</keyword>
<dbReference type="Proteomes" id="UP000217076">
    <property type="component" value="Unassembled WGS sequence"/>
</dbReference>
<sequence>MPETSKSGRRAESAAWARLSRVIFLRGMVLCAMVFALGGMLPPTAAAQAPESSPSGAPDPQRLINQELIAEVRDWLSAETVFLVLEARNAEHANIGQAEIDALDQQWRAERESDDQPLIAAVLNGPLSTYLTQIQAASLGLFSEIFVVDTKGLNAGQSAITSDYWQGDEAKFQNTFPVGPDAVFIDEAELHEGSRTWRAQLNLTIARDQQAVGAATVEINLTELARRRALGL</sequence>
<dbReference type="PROSITE" id="PS51318">
    <property type="entry name" value="TAT"/>
    <property type="match status" value="1"/>
</dbReference>
<proteinExistence type="predicted"/>
<name>A0A1G7ZCS0_9PROT</name>
<accession>A0A1G7ZCS0</accession>
<evidence type="ECO:0000313" key="1">
    <source>
        <dbReference type="EMBL" id="SDH06484.1"/>
    </source>
</evidence>
<dbReference type="AlphaFoldDB" id="A0A1G7ZCS0"/>
<dbReference type="STRING" id="83401.SAMN05421742_10471"/>
<gene>
    <name evidence="1" type="ORF">SAMN05421742_10471</name>
</gene>
<evidence type="ECO:0000313" key="2">
    <source>
        <dbReference type="Proteomes" id="UP000217076"/>
    </source>
</evidence>